<proteinExistence type="inferred from homology"/>
<comment type="catalytic activity">
    <reaction evidence="3">
        <text>a (3R)-hydroxyacyl-[ACP] + NADP(+) = a 3-oxoacyl-[ACP] + NADPH + H(+)</text>
        <dbReference type="Rhea" id="RHEA:17397"/>
        <dbReference type="Rhea" id="RHEA-COMP:9916"/>
        <dbReference type="Rhea" id="RHEA-COMP:9945"/>
        <dbReference type="ChEBI" id="CHEBI:15378"/>
        <dbReference type="ChEBI" id="CHEBI:57783"/>
        <dbReference type="ChEBI" id="CHEBI:58349"/>
        <dbReference type="ChEBI" id="CHEBI:78776"/>
        <dbReference type="ChEBI" id="CHEBI:78827"/>
        <dbReference type="EC" id="1.1.1.100"/>
    </reaction>
</comment>
<dbReference type="SMART" id="SM00822">
    <property type="entry name" value="PKS_KR"/>
    <property type="match status" value="1"/>
</dbReference>
<dbReference type="Proteomes" id="UP001174909">
    <property type="component" value="Unassembled WGS sequence"/>
</dbReference>
<dbReference type="Gene3D" id="3.40.50.720">
    <property type="entry name" value="NAD(P)-binding Rossmann-like Domain"/>
    <property type="match status" value="1"/>
</dbReference>
<keyword evidence="6" id="KW-1185">Reference proteome</keyword>
<dbReference type="AlphaFoldDB" id="A0AA35R8V9"/>
<evidence type="ECO:0000259" key="4">
    <source>
        <dbReference type="SMART" id="SM00822"/>
    </source>
</evidence>
<evidence type="ECO:0000313" key="5">
    <source>
        <dbReference type="EMBL" id="CAI8006393.1"/>
    </source>
</evidence>
<sequence length="256" mass="27139">MDLGLKNKVVVVTGASRGIGRAIAHGFAEEGARLSICGRTQDTLQDVKDELTAKGAEVFAKLTDVTDGEQVDAFIAETVETYGGINVVVNNVGGSRWTPLEDISDTEWHEILDLNLVSGARVNRRAIPEMKKQGSGVILMITSIYGREGGGHITYNAAKAAEISMTKSLAKELAPDNIRVNSVAPGSILFPGGGWARRIAADPAAMEAFVKSDMPLGRFGKPEEIANVIVFLASERASLVTGTCVNVDGCQSHSNI</sequence>
<comment type="caution">
    <text evidence="5">The sequence shown here is derived from an EMBL/GenBank/DDBJ whole genome shotgun (WGS) entry which is preliminary data.</text>
</comment>
<evidence type="ECO:0000256" key="3">
    <source>
        <dbReference type="ARBA" id="ARBA00048508"/>
    </source>
</evidence>
<feature type="domain" description="Ketoreductase" evidence="4">
    <location>
        <begin position="8"/>
        <end position="186"/>
    </location>
</feature>
<evidence type="ECO:0000256" key="2">
    <source>
        <dbReference type="ARBA" id="ARBA00012948"/>
    </source>
</evidence>
<dbReference type="SUPFAM" id="SSF51735">
    <property type="entry name" value="NAD(P)-binding Rossmann-fold domains"/>
    <property type="match status" value="1"/>
</dbReference>
<dbReference type="EC" id="1.1.1.100" evidence="2"/>
<accession>A0AA35R8V9</accession>
<dbReference type="NCBIfam" id="NF005559">
    <property type="entry name" value="PRK07231.1"/>
    <property type="match status" value="1"/>
</dbReference>
<evidence type="ECO:0000313" key="6">
    <source>
        <dbReference type="Proteomes" id="UP001174909"/>
    </source>
</evidence>
<dbReference type="InterPro" id="IPR050259">
    <property type="entry name" value="SDR"/>
</dbReference>
<dbReference type="PRINTS" id="PR00081">
    <property type="entry name" value="GDHRDH"/>
</dbReference>
<gene>
    <name evidence="5" type="ORF">GBAR_LOCUS4688</name>
</gene>
<dbReference type="GO" id="GO:0004316">
    <property type="term" value="F:3-oxoacyl-[acyl-carrier-protein] reductase (NADPH) activity"/>
    <property type="evidence" value="ECO:0007669"/>
    <property type="project" value="UniProtKB-EC"/>
</dbReference>
<dbReference type="InterPro" id="IPR036291">
    <property type="entry name" value="NAD(P)-bd_dom_sf"/>
</dbReference>
<reference evidence="5" key="1">
    <citation type="submission" date="2023-03" db="EMBL/GenBank/DDBJ databases">
        <authorList>
            <person name="Steffen K."/>
            <person name="Cardenas P."/>
        </authorList>
    </citation>
    <scope>NUCLEOTIDE SEQUENCE</scope>
</reference>
<dbReference type="Pfam" id="PF13561">
    <property type="entry name" value="adh_short_C2"/>
    <property type="match status" value="1"/>
</dbReference>
<dbReference type="EMBL" id="CASHTH010000683">
    <property type="protein sequence ID" value="CAI8006393.1"/>
    <property type="molecule type" value="Genomic_DNA"/>
</dbReference>
<comment type="similarity">
    <text evidence="1">Belongs to the short-chain dehydrogenases/reductases (SDR) family.</text>
</comment>
<name>A0AA35R8V9_GEOBA</name>
<dbReference type="InterPro" id="IPR057326">
    <property type="entry name" value="KR_dom"/>
</dbReference>
<dbReference type="PANTHER" id="PTHR42879">
    <property type="entry name" value="3-OXOACYL-(ACYL-CARRIER-PROTEIN) REDUCTASE"/>
    <property type="match status" value="1"/>
</dbReference>
<evidence type="ECO:0000256" key="1">
    <source>
        <dbReference type="ARBA" id="ARBA00006484"/>
    </source>
</evidence>
<dbReference type="CDD" id="cd05233">
    <property type="entry name" value="SDR_c"/>
    <property type="match status" value="1"/>
</dbReference>
<dbReference type="PANTHER" id="PTHR42879:SF2">
    <property type="entry name" value="3-OXOACYL-[ACYL-CARRIER-PROTEIN] REDUCTASE FABG"/>
    <property type="match status" value="1"/>
</dbReference>
<protein>
    <recommendedName>
        <fullName evidence="2">3-oxoacyl-[acyl-carrier-protein] reductase</fullName>
        <ecNumber evidence="2">1.1.1.100</ecNumber>
    </recommendedName>
</protein>
<organism evidence="5 6">
    <name type="scientific">Geodia barretti</name>
    <name type="common">Barrett's horny sponge</name>
    <dbReference type="NCBI Taxonomy" id="519541"/>
    <lineage>
        <taxon>Eukaryota</taxon>
        <taxon>Metazoa</taxon>
        <taxon>Porifera</taxon>
        <taxon>Demospongiae</taxon>
        <taxon>Heteroscleromorpha</taxon>
        <taxon>Tetractinellida</taxon>
        <taxon>Astrophorina</taxon>
        <taxon>Geodiidae</taxon>
        <taxon>Geodia</taxon>
    </lineage>
</organism>
<dbReference type="FunFam" id="3.40.50.720:FF:000084">
    <property type="entry name" value="Short-chain dehydrogenase reductase"/>
    <property type="match status" value="1"/>
</dbReference>
<dbReference type="InterPro" id="IPR002347">
    <property type="entry name" value="SDR_fam"/>
</dbReference>
<dbReference type="PRINTS" id="PR00080">
    <property type="entry name" value="SDRFAMILY"/>
</dbReference>